<feature type="compositionally biased region" description="Acidic residues" evidence="1">
    <location>
        <begin position="1"/>
        <end position="11"/>
    </location>
</feature>
<sequence length="27" mass="2764">MPPEAAQEEEPVAGVQDHVAEGFLVGG</sequence>
<dbReference type="EMBL" id="GBRH01247599">
    <property type="protein sequence ID" value="JAD50296.1"/>
    <property type="molecule type" value="Transcribed_RNA"/>
</dbReference>
<reference evidence="2" key="2">
    <citation type="journal article" date="2015" name="Data Brief">
        <title>Shoot transcriptome of the giant reed, Arundo donax.</title>
        <authorList>
            <person name="Barrero R.A."/>
            <person name="Guerrero F.D."/>
            <person name="Moolhuijzen P."/>
            <person name="Goolsby J.A."/>
            <person name="Tidwell J."/>
            <person name="Bellgard S.E."/>
            <person name="Bellgard M.I."/>
        </authorList>
    </citation>
    <scope>NUCLEOTIDE SEQUENCE</scope>
    <source>
        <tissue evidence="2">Shoot tissue taken approximately 20 cm above the soil surface</tissue>
    </source>
</reference>
<feature type="region of interest" description="Disordered" evidence="1">
    <location>
        <begin position="1"/>
        <end position="27"/>
    </location>
</feature>
<dbReference type="AlphaFoldDB" id="A0A0A9AGL5"/>
<organism evidence="2">
    <name type="scientific">Arundo donax</name>
    <name type="common">Giant reed</name>
    <name type="synonym">Donax arundinaceus</name>
    <dbReference type="NCBI Taxonomy" id="35708"/>
    <lineage>
        <taxon>Eukaryota</taxon>
        <taxon>Viridiplantae</taxon>
        <taxon>Streptophyta</taxon>
        <taxon>Embryophyta</taxon>
        <taxon>Tracheophyta</taxon>
        <taxon>Spermatophyta</taxon>
        <taxon>Magnoliopsida</taxon>
        <taxon>Liliopsida</taxon>
        <taxon>Poales</taxon>
        <taxon>Poaceae</taxon>
        <taxon>PACMAD clade</taxon>
        <taxon>Arundinoideae</taxon>
        <taxon>Arundineae</taxon>
        <taxon>Arundo</taxon>
    </lineage>
</organism>
<evidence type="ECO:0000256" key="1">
    <source>
        <dbReference type="SAM" id="MobiDB-lite"/>
    </source>
</evidence>
<protein>
    <submittedName>
        <fullName evidence="2">Uncharacterized protein</fullName>
    </submittedName>
</protein>
<name>A0A0A9AGL5_ARUDO</name>
<reference evidence="2" key="1">
    <citation type="submission" date="2014-09" db="EMBL/GenBank/DDBJ databases">
        <authorList>
            <person name="Magalhaes I.L.F."/>
            <person name="Oliveira U."/>
            <person name="Santos F.R."/>
            <person name="Vidigal T.H.D.A."/>
            <person name="Brescovit A.D."/>
            <person name="Santos A.J."/>
        </authorList>
    </citation>
    <scope>NUCLEOTIDE SEQUENCE</scope>
    <source>
        <tissue evidence="2">Shoot tissue taken approximately 20 cm above the soil surface</tissue>
    </source>
</reference>
<accession>A0A0A9AGL5</accession>
<proteinExistence type="predicted"/>
<evidence type="ECO:0000313" key="2">
    <source>
        <dbReference type="EMBL" id="JAD50296.1"/>
    </source>
</evidence>